<evidence type="ECO:0000259" key="1">
    <source>
        <dbReference type="SMART" id="SM00382"/>
    </source>
</evidence>
<protein>
    <submittedName>
        <fullName evidence="2">DNA helicase</fullName>
    </submittedName>
</protein>
<reference evidence="2 3" key="1">
    <citation type="submission" date="2014-01" db="EMBL/GenBank/DDBJ databases">
        <authorList>
            <person name="Zhang G."/>
            <person name="Jin J."/>
            <person name="Li Z.J."/>
            <person name="Wang S.W."/>
            <person name="Chen S.J."/>
            <person name="Wang S.M."/>
            <person name="Wang X.T."/>
            <person name="Li Y.H."/>
            <person name="Wang J."/>
            <person name="Yang C.K."/>
            <person name="Wang L."/>
        </authorList>
    </citation>
    <scope>NUCLEOTIDE SEQUENCE [LARGE SCALE GENOMIC DNA]</scope>
</reference>
<feature type="domain" description="AAA+ ATPase" evidence="1">
    <location>
        <begin position="30"/>
        <end position="178"/>
    </location>
</feature>
<dbReference type="Gene3D" id="2.30.30.780">
    <property type="match status" value="1"/>
</dbReference>
<dbReference type="KEGG" id="vg:19484906"/>
<evidence type="ECO:0000313" key="3">
    <source>
        <dbReference type="Proteomes" id="UP000024445"/>
    </source>
</evidence>
<dbReference type="OrthoDB" id="5394at10239"/>
<evidence type="ECO:0000313" key="2">
    <source>
        <dbReference type="EMBL" id="AHY25268.1"/>
    </source>
</evidence>
<keyword evidence="3" id="KW-1185">Reference proteome</keyword>
<dbReference type="Pfam" id="PF13604">
    <property type="entry name" value="AAA_30"/>
    <property type="match status" value="1"/>
</dbReference>
<dbReference type="GeneID" id="19484906"/>
<dbReference type="InterPro" id="IPR041214">
    <property type="entry name" value="SH3_14"/>
</dbReference>
<organism evidence="2 3">
    <name type="scientific">Serratia phage PS2</name>
    <dbReference type="NCBI Taxonomy" id="1481112"/>
    <lineage>
        <taxon>Viruses</taxon>
        <taxon>Duplodnaviria</taxon>
        <taxon>Heunggongvirae</taxon>
        <taxon>Uroviricota</taxon>
        <taxon>Caudoviricetes</taxon>
        <taxon>Muldoonvirus</taxon>
        <taxon>Muldoonvirus PS2</taxon>
    </lineage>
</organism>
<gene>
    <name evidence="2" type="primary">dda</name>
    <name evidence="2" type="ORF">PS2_017</name>
</gene>
<dbReference type="InterPro" id="IPR027417">
    <property type="entry name" value="P-loop_NTPase"/>
</dbReference>
<sequence length="444" mass="50950">MSLVTEDMLTDGQLESFESFKAHVLRSGVKRQHLCINGPAGTGKSTLVKFLFSWLLKQGISGVMAAAPTHAAKRVLAELIGQPVQTIQSLLKINPVTYEENQIFEQKKMPDLSKARVLFCDEASFYDKALFDILMNSLPSWCVIVALGDKDQIKPVSPGDSETSLSPFFSDKRFDQCFLTEVKRSGDGIIQVATDVRNGSDLYPNVVNGTGVFKHEGMKQIFAPYFDLVKTPEDLLNNRWMAYTNKSVDMLNRYIRRQIYKTDKPFVHDEVIVMQEPYMIELKLGGETFKEVIFSNGEQLRILQIQKMNRSYTCRGVNAELDLSYHRLEVESLDEDNSNVSWIQVIDDENEMQRFQMFLAKVATEYKNTTGKKYWQDFWELKNQFQKIKALPAQTFHKSQGSTYDNAFMYLPCMSSVEYFDPELAKQLKYVGLTRPRYSCHYVG</sequence>
<dbReference type="EMBL" id="KJ025957">
    <property type="protein sequence ID" value="AHY25268.1"/>
    <property type="molecule type" value="Genomic_DNA"/>
</dbReference>
<dbReference type="InterPro" id="IPR003593">
    <property type="entry name" value="AAA+_ATPase"/>
</dbReference>
<dbReference type="Proteomes" id="UP000024445">
    <property type="component" value="Segment"/>
</dbReference>
<keyword evidence="2" id="KW-0347">Helicase</keyword>
<dbReference type="Pfam" id="PF18343">
    <property type="entry name" value="SH3_14"/>
    <property type="match status" value="1"/>
</dbReference>
<keyword evidence="2" id="KW-0378">Hydrolase</keyword>
<dbReference type="Gene3D" id="3.40.50.300">
    <property type="entry name" value="P-loop containing nucleotide triphosphate hydrolases"/>
    <property type="match status" value="2"/>
</dbReference>
<dbReference type="RefSeq" id="YP_009030064.1">
    <property type="nucleotide sequence ID" value="NC_024121.1"/>
</dbReference>
<dbReference type="SUPFAM" id="SSF52540">
    <property type="entry name" value="P-loop containing nucleoside triphosphate hydrolases"/>
    <property type="match status" value="1"/>
</dbReference>
<keyword evidence="2" id="KW-0547">Nucleotide-binding</keyword>
<dbReference type="CDD" id="cd18809">
    <property type="entry name" value="SF1_C_RecD"/>
    <property type="match status" value="1"/>
</dbReference>
<proteinExistence type="predicted"/>
<dbReference type="GO" id="GO:0004386">
    <property type="term" value="F:helicase activity"/>
    <property type="evidence" value="ECO:0007669"/>
    <property type="project" value="UniProtKB-KW"/>
</dbReference>
<accession>A0A023W5F7</accession>
<name>A0A023W5F7_9CAUD</name>
<dbReference type="SMART" id="SM00382">
    <property type="entry name" value="AAA"/>
    <property type="match status" value="1"/>
</dbReference>
<dbReference type="CDD" id="cd17933">
    <property type="entry name" value="DEXSc_RecD-like"/>
    <property type="match status" value="1"/>
</dbReference>
<keyword evidence="2" id="KW-0067">ATP-binding</keyword>